<dbReference type="EMBL" id="DS985225">
    <property type="protein sequence ID" value="EEY22292.1"/>
    <property type="molecule type" value="Genomic_DNA"/>
</dbReference>
<accession>C9STY1</accession>
<dbReference type="KEGG" id="val:VDBG_08402"/>
<feature type="compositionally biased region" description="Basic and acidic residues" evidence="1">
    <location>
        <begin position="261"/>
        <end position="286"/>
    </location>
</feature>
<feature type="region of interest" description="Disordered" evidence="1">
    <location>
        <begin position="164"/>
        <end position="290"/>
    </location>
</feature>
<dbReference type="HOGENOM" id="CLU_024063_0_1_1"/>
<dbReference type="AlphaFoldDB" id="C9STY1"/>
<dbReference type="OrthoDB" id="1028014at2759"/>
<evidence type="ECO:0000256" key="2">
    <source>
        <dbReference type="SAM" id="SignalP"/>
    </source>
</evidence>
<dbReference type="Proteomes" id="UP000008698">
    <property type="component" value="Unassembled WGS sequence"/>
</dbReference>
<evidence type="ECO:0000256" key="1">
    <source>
        <dbReference type="SAM" id="MobiDB-lite"/>
    </source>
</evidence>
<keyword evidence="2" id="KW-0732">Signal</keyword>
<feature type="compositionally biased region" description="Basic and acidic residues" evidence="1">
    <location>
        <begin position="165"/>
        <end position="189"/>
    </location>
</feature>
<feature type="region of interest" description="Disordered" evidence="1">
    <location>
        <begin position="445"/>
        <end position="468"/>
    </location>
</feature>
<gene>
    <name evidence="3" type="ORF">VDBG_08402</name>
</gene>
<dbReference type="eggNOG" id="ENOG502S1Q3">
    <property type="taxonomic scope" value="Eukaryota"/>
</dbReference>
<evidence type="ECO:0000313" key="4">
    <source>
        <dbReference type="Proteomes" id="UP000008698"/>
    </source>
</evidence>
<keyword evidence="4" id="KW-1185">Reference proteome</keyword>
<dbReference type="PANTHER" id="PTHR34776:SF1">
    <property type="entry name" value="F17F16.3 PROTEIN"/>
    <property type="match status" value="1"/>
</dbReference>
<feature type="compositionally biased region" description="Basic and acidic residues" evidence="1">
    <location>
        <begin position="507"/>
        <end position="537"/>
    </location>
</feature>
<evidence type="ECO:0000313" key="3">
    <source>
        <dbReference type="EMBL" id="EEY22292.1"/>
    </source>
</evidence>
<proteinExistence type="predicted"/>
<name>C9STY1_VERA1</name>
<feature type="signal peptide" evidence="2">
    <location>
        <begin position="1"/>
        <end position="28"/>
    </location>
</feature>
<dbReference type="RefSeq" id="XP_003001357.1">
    <property type="nucleotide sequence ID" value="XM_003001311.1"/>
</dbReference>
<dbReference type="GeneID" id="9529407"/>
<protein>
    <submittedName>
        <fullName evidence="3">Uncharacterized protein</fullName>
    </submittedName>
</protein>
<feature type="compositionally biased region" description="Basic and acidic residues" evidence="1">
    <location>
        <begin position="198"/>
        <end position="211"/>
    </location>
</feature>
<feature type="compositionally biased region" description="Polar residues" evidence="1">
    <location>
        <begin position="445"/>
        <end position="460"/>
    </location>
</feature>
<feature type="chain" id="PRO_5003003096" evidence="2">
    <location>
        <begin position="29"/>
        <end position="565"/>
    </location>
</feature>
<feature type="compositionally biased region" description="Acidic residues" evidence="1">
    <location>
        <begin position="248"/>
        <end position="260"/>
    </location>
</feature>
<organism evidence="4">
    <name type="scientific">Verticillium alfalfae (strain VaMs.102 / ATCC MYA-4576 / FGSC 10136)</name>
    <name type="common">Verticillium wilt of alfalfa</name>
    <name type="synonym">Verticillium albo-atrum</name>
    <dbReference type="NCBI Taxonomy" id="526221"/>
    <lineage>
        <taxon>Eukaryota</taxon>
        <taxon>Fungi</taxon>
        <taxon>Dikarya</taxon>
        <taxon>Ascomycota</taxon>
        <taxon>Pezizomycotina</taxon>
        <taxon>Sordariomycetes</taxon>
        <taxon>Hypocreomycetidae</taxon>
        <taxon>Glomerellales</taxon>
        <taxon>Plectosphaerellaceae</taxon>
        <taxon>Verticillium</taxon>
    </lineage>
</organism>
<feature type="region of interest" description="Disordered" evidence="1">
    <location>
        <begin position="507"/>
        <end position="544"/>
    </location>
</feature>
<dbReference type="OMA" id="GSWIVQS"/>
<sequence>MLSLFAALPAIVLSLHFTIAAVARLSDALPTLHARTYRKTQLSAAKLYPIVPFKDDIPRHMRYVGAWYLLTAAMLAWPSTRGSLPTLGLVLFWTGAGAWSRAKSGLKFRLPLMNASLGVLVLSWRDSTADWAGREEKKKKRDAQDAFAMGTCRARLEVDDMAATRSDDTHAKADGAHGDAAAGEKHVIDNQDNGASPDAKRVKRDEADDGKQTTIEESFAKSGESKPTTTTDESRDDEADEQTKNDNDTEMGDSKDEENEDKERDNKVDAKPTSRSDTAEKPHEDPDVPSSILEKGLIYFFIRARVNIDEPEQVNDIARSYFILRPLARDARLGEGPIGDAGNSRLLALPKKVLPQSGKDRFMVFVEKSGASFKELKETFLQGAENVTKTQGTSTTPPATPAAEGVYVITTTGRDSHLAYMITLPGELGEVQKDLGVKEQGSFILSTKNPEQPSPANTQLPEGPGFSKEIQDEFQGRRWLPSKPAHFDYPNAQILLIGESSGIDKAVEPQQKDQKNGKEEPEEVLKDLEDGDVDRMKHLGGSDSEAIFKDLKASADDFPKLMTTF</sequence>
<dbReference type="PANTHER" id="PTHR34776">
    <property type="entry name" value="F17F16.3 PROTEIN"/>
    <property type="match status" value="1"/>
</dbReference>
<reference evidence="4" key="1">
    <citation type="journal article" date="2011" name="PLoS Pathog.">
        <title>Comparative genomics yields insights into niche adaptation of plant vascular wilt pathogens.</title>
        <authorList>
            <person name="Klosterman S.J."/>
            <person name="Subbarao K.V."/>
            <person name="Kang S."/>
            <person name="Veronese P."/>
            <person name="Gold S.E."/>
            <person name="Thomma B.P.H.J."/>
            <person name="Chen Z."/>
            <person name="Henrissat B."/>
            <person name="Lee Y.-H."/>
            <person name="Park J."/>
            <person name="Garcia-Pedrajas M.D."/>
            <person name="Barbara D.J."/>
            <person name="Anchieta A."/>
            <person name="de Jonge R."/>
            <person name="Santhanam P."/>
            <person name="Maruthachalam K."/>
            <person name="Atallah Z."/>
            <person name="Amyotte S.G."/>
            <person name="Paz Z."/>
            <person name="Inderbitzin P."/>
            <person name="Hayes R.J."/>
            <person name="Heiman D.I."/>
            <person name="Young S."/>
            <person name="Zeng Q."/>
            <person name="Engels R."/>
            <person name="Galagan J."/>
            <person name="Cuomo C.A."/>
            <person name="Dobinson K.F."/>
            <person name="Ma L.-J."/>
        </authorList>
    </citation>
    <scope>NUCLEOTIDE SEQUENCE [LARGE SCALE GENOMIC DNA]</scope>
    <source>
        <strain evidence="4">VaMs.102 / ATCC MYA-4576 / FGSC 10136</strain>
    </source>
</reference>